<dbReference type="AlphaFoldDB" id="A0A674C7V3"/>
<dbReference type="Ensembl" id="ENSSTUT00000085017.1">
    <property type="protein sequence ID" value="ENSSTUP00000079870.1"/>
    <property type="gene ID" value="ENSSTUG00000035223.1"/>
</dbReference>
<feature type="domain" description="Ig-like" evidence="4">
    <location>
        <begin position="72"/>
        <end position="156"/>
    </location>
</feature>
<dbReference type="SMART" id="SM00409">
    <property type="entry name" value="IG"/>
    <property type="match status" value="2"/>
</dbReference>
<dbReference type="PANTHER" id="PTHR11481:SF64">
    <property type="entry name" value="FC RECEPTOR-LIKE PROTEIN 4"/>
    <property type="match status" value="1"/>
</dbReference>
<keyword evidence="3" id="KW-0393">Immunoglobulin domain</keyword>
<evidence type="ECO:0000256" key="1">
    <source>
        <dbReference type="ARBA" id="ARBA00022729"/>
    </source>
</evidence>
<evidence type="ECO:0000259" key="4">
    <source>
        <dbReference type="PROSITE" id="PS50835"/>
    </source>
</evidence>
<dbReference type="InterPro" id="IPR013783">
    <property type="entry name" value="Ig-like_fold"/>
</dbReference>
<dbReference type="OMA" id="WHKEYVE"/>
<organism evidence="5 6">
    <name type="scientific">Salmo trutta</name>
    <name type="common">Brown trout</name>
    <dbReference type="NCBI Taxonomy" id="8032"/>
    <lineage>
        <taxon>Eukaryota</taxon>
        <taxon>Metazoa</taxon>
        <taxon>Chordata</taxon>
        <taxon>Craniata</taxon>
        <taxon>Vertebrata</taxon>
        <taxon>Euteleostomi</taxon>
        <taxon>Actinopterygii</taxon>
        <taxon>Neopterygii</taxon>
        <taxon>Teleostei</taxon>
        <taxon>Protacanthopterygii</taxon>
        <taxon>Salmoniformes</taxon>
        <taxon>Salmonidae</taxon>
        <taxon>Salmoninae</taxon>
        <taxon>Salmo</taxon>
    </lineage>
</organism>
<dbReference type="InterPro" id="IPR003599">
    <property type="entry name" value="Ig_sub"/>
</dbReference>
<reference evidence="5" key="2">
    <citation type="submission" date="2025-09" db="UniProtKB">
        <authorList>
            <consortium name="Ensembl"/>
        </authorList>
    </citation>
    <scope>IDENTIFICATION</scope>
</reference>
<dbReference type="GO" id="GO:0009897">
    <property type="term" value="C:external side of plasma membrane"/>
    <property type="evidence" value="ECO:0007669"/>
    <property type="project" value="TreeGrafter"/>
</dbReference>
<evidence type="ECO:0000256" key="2">
    <source>
        <dbReference type="ARBA" id="ARBA00023157"/>
    </source>
</evidence>
<dbReference type="Pfam" id="PF00047">
    <property type="entry name" value="ig"/>
    <property type="match status" value="1"/>
</dbReference>
<dbReference type="GO" id="GO:0007166">
    <property type="term" value="P:cell surface receptor signaling pathway"/>
    <property type="evidence" value="ECO:0007669"/>
    <property type="project" value="TreeGrafter"/>
</dbReference>
<protein>
    <recommendedName>
        <fullName evidence="4">Ig-like domain-containing protein</fullName>
    </recommendedName>
</protein>
<keyword evidence="1" id="KW-0732">Signal</keyword>
<dbReference type="InterPro" id="IPR013151">
    <property type="entry name" value="Immunoglobulin_dom"/>
</dbReference>
<sequence length="178" mass="20062">TLRCNIQRGEVTDWKYTWHKEYVEFLSRENQYEISVVKISDNGDYRCLGTHIDQKKHSEWSDAVRLTVTDKPQAVLSVSPQWLNPGDSVTLRCGVEESSTGWRFFWYQTVPYTAGLLSLSDRSYSVEALSGSGTTEDSYTLIPAGPSHTGGYVCRAGRGDPVYNTLYSEPQFLWSGGN</sequence>
<dbReference type="SUPFAM" id="SSF48726">
    <property type="entry name" value="Immunoglobulin"/>
    <property type="match status" value="2"/>
</dbReference>
<dbReference type="InterPro" id="IPR007110">
    <property type="entry name" value="Ig-like_dom"/>
</dbReference>
<proteinExistence type="predicted"/>
<reference evidence="5" key="1">
    <citation type="submission" date="2025-08" db="UniProtKB">
        <authorList>
            <consortium name="Ensembl"/>
        </authorList>
    </citation>
    <scope>IDENTIFICATION</scope>
</reference>
<name>A0A674C7V3_SALTR</name>
<evidence type="ECO:0000313" key="5">
    <source>
        <dbReference type="Ensembl" id="ENSSTUP00000079870.1"/>
    </source>
</evidence>
<dbReference type="Proteomes" id="UP000472277">
    <property type="component" value="Chromosome 8"/>
</dbReference>
<accession>A0A674C7V3</accession>
<keyword evidence="2" id="KW-1015">Disulfide bond</keyword>
<dbReference type="GeneTree" id="ENSGT01120000272270"/>
<evidence type="ECO:0000256" key="3">
    <source>
        <dbReference type="ARBA" id="ARBA00023319"/>
    </source>
</evidence>
<dbReference type="InterPro" id="IPR036179">
    <property type="entry name" value="Ig-like_dom_sf"/>
</dbReference>
<dbReference type="GO" id="GO:0006955">
    <property type="term" value="P:immune response"/>
    <property type="evidence" value="ECO:0007669"/>
    <property type="project" value="TreeGrafter"/>
</dbReference>
<dbReference type="PROSITE" id="PS50835">
    <property type="entry name" value="IG_LIKE"/>
    <property type="match status" value="2"/>
</dbReference>
<dbReference type="Gene3D" id="2.60.40.10">
    <property type="entry name" value="Immunoglobulins"/>
    <property type="match status" value="2"/>
</dbReference>
<keyword evidence="6" id="KW-1185">Reference proteome</keyword>
<evidence type="ECO:0000313" key="6">
    <source>
        <dbReference type="Proteomes" id="UP000472277"/>
    </source>
</evidence>
<dbReference type="InParanoid" id="A0A674C7V3"/>
<feature type="domain" description="Ig-like" evidence="4">
    <location>
        <begin position="1"/>
        <end position="67"/>
    </location>
</feature>
<dbReference type="PANTHER" id="PTHR11481">
    <property type="entry name" value="IMMUNOGLOBULIN FC RECEPTOR"/>
    <property type="match status" value="1"/>
</dbReference>
<dbReference type="InterPro" id="IPR050488">
    <property type="entry name" value="Ig_Fc_receptor"/>
</dbReference>
<dbReference type="GO" id="GO:0004888">
    <property type="term" value="F:transmembrane signaling receptor activity"/>
    <property type="evidence" value="ECO:0007669"/>
    <property type="project" value="TreeGrafter"/>
</dbReference>